<dbReference type="EMBL" id="BMJO01000001">
    <property type="protein sequence ID" value="GGE41082.1"/>
    <property type="molecule type" value="Genomic_DNA"/>
</dbReference>
<comment type="caution">
    <text evidence="12">The sequence shown here is derived from an EMBL/GenBank/DDBJ whole genome shotgun (WGS) entry which is preliminary data.</text>
</comment>
<dbReference type="HAMAP" id="MF_00484">
    <property type="entry name" value="Glycogen_synth"/>
    <property type="match status" value="1"/>
</dbReference>
<keyword evidence="14" id="KW-1185">Reference proteome</keyword>
<name>A0A4R2HQS9_9SPHI</name>
<evidence type="ECO:0000259" key="9">
    <source>
        <dbReference type="Pfam" id="PF00534"/>
    </source>
</evidence>
<dbReference type="Pfam" id="PF08323">
    <property type="entry name" value="Glyco_transf_5"/>
    <property type="match status" value="1"/>
</dbReference>
<reference evidence="12 13" key="3">
    <citation type="submission" date="2019-03" db="EMBL/GenBank/DDBJ databases">
        <title>Genomic Encyclopedia of Type Strains, Phase IV (KMG-IV): sequencing the most valuable type-strain genomes for metagenomic binning, comparative biology and taxonomic classification.</title>
        <authorList>
            <person name="Goeker M."/>
        </authorList>
    </citation>
    <scope>NUCLEOTIDE SEQUENCE [LARGE SCALE GENOMIC DNA]</scope>
    <source>
        <strain evidence="12 13">DSM 103236</strain>
    </source>
</reference>
<evidence type="ECO:0000256" key="5">
    <source>
        <dbReference type="ARBA" id="ARBA00022676"/>
    </source>
</evidence>
<dbReference type="InterPro" id="IPR001296">
    <property type="entry name" value="Glyco_trans_1"/>
</dbReference>
<evidence type="ECO:0000256" key="4">
    <source>
        <dbReference type="ARBA" id="ARBA00010281"/>
    </source>
</evidence>
<comment type="similarity">
    <text evidence="4 8">Belongs to the glycosyltransferase 1 family. Bacterial/plant glycogen synthase subfamily.</text>
</comment>
<dbReference type="Pfam" id="PF00534">
    <property type="entry name" value="Glycos_transf_1"/>
    <property type="match status" value="1"/>
</dbReference>
<feature type="domain" description="Starch synthase catalytic" evidence="10">
    <location>
        <begin position="3"/>
        <end position="232"/>
    </location>
</feature>
<keyword evidence="6 8" id="KW-0808">Transferase</keyword>
<dbReference type="PANTHER" id="PTHR45825">
    <property type="entry name" value="GRANULE-BOUND STARCH SYNTHASE 1, CHLOROPLASTIC/AMYLOPLASTIC"/>
    <property type="match status" value="1"/>
</dbReference>
<accession>A0A4R2HQS9</accession>
<reference evidence="11" key="4">
    <citation type="submission" date="2024-05" db="EMBL/GenBank/DDBJ databases">
        <authorList>
            <person name="Sun Q."/>
            <person name="Zhou Y."/>
        </authorList>
    </citation>
    <scope>NUCLEOTIDE SEQUENCE</scope>
    <source>
        <strain evidence="11">CGMCC 1.15644</strain>
    </source>
</reference>
<sequence length="472" mass="53504">MEIIHISAECYPAAKVGGLADVVGALPKYQNKIGHIAKVVVPAYDTKFIRESEFEVAYDAWSNYGNNHFQYRILKEKSNKLGFDLYLVHIQGLTDRPNVYGYADDTERFVAFQIATLDWIAQWEHRPDVIHCHDHHTGLVPFMVTNCLKYQSISKIPTVLTIHNAQYQGQFGWDKLYYLPAFDLWKGGLLGWKDSINPLASAIKCAWRVTTVSPSYLEEMMGNARGLESLLRQERWKSVGILNGIDSEVWNPETDPMLGKGYNLKTVESGKAANKKALCDVFQLDSSKPLFTFIGRLVDEKGADLLPDIFYSALYQHGDNINILILGSGDSWVEGRLNQIKDYYSRNYNAYIGYNEQVSHEIYAGADFLLMPSRVEPCGLNQLYALRYGTVPIVRRVGGLKDTVIDIGDGGFGICHDQTSVWDVTHAINRAVELYNDKKAFKAVRKTMMKIDHSWDKAATNYIELYQILKQA</sequence>
<dbReference type="RefSeq" id="WP_132529385.1">
    <property type="nucleotide sequence ID" value="NZ_BMJO01000001.1"/>
</dbReference>
<dbReference type="InterPro" id="IPR011835">
    <property type="entry name" value="GS/SS"/>
</dbReference>
<dbReference type="SUPFAM" id="SSF53756">
    <property type="entry name" value="UDP-Glycosyltransferase/glycogen phosphorylase"/>
    <property type="match status" value="1"/>
</dbReference>
<evidence type="ECO:0000256" key="2">
    <source>
        <dbReference type="ARBA" id="ARBA00002764"/>
    </source>
</evidence>
<organism evidence="12 13">
    <name type="scientific">Pedobacter psychrotolerans</name>
    <dbReference type="NCBI Taxonomy" id="1843235"/>
    <lineage>
        <taxon>Bacteria</taxon>
        <taxon>Pseudomonadati</taxon>
        <taxon>Bacteroidota</taxon>
        <taxon>Sphingobacteriia</taxon>
        <taxon>Sphingobacteriales</taxon>
        <taxon>Sphingobacteriaceae</taxon>
        <taxon>Pedobacter</taxon>
    </lineage>
</organism>
<comment type="catalytic activity">
    <reaction evidence="1 8">
        <text>[(1-&gt;4)-alpha-D-glucosyl](n) + ADP-alpha-D-glucose = [(1-&gt;4)-alpha-D-glucosyl](n+1) + ADP + H(+)</text>
        <dbReference type="Rhea" id="RHEA:18189"/>
        <dbReference type="Rhea" id="RHEA-COMP:9584"/>
        <dbReference type="Rhea" id="RHEA-COMP:9587"/>
        <dbReference type="ChEBI" id="CHEBI:15378"/>
        <dbReference type="ChEBI" id="CHEBI:15444"/>
        <dbReference type="ChEBI" id="CHEBI:57498"/>
        <dbReference type="ChEBI" id="CHEBI:456216"/>
        <dbReference type="EC" id="2.4.1.21"/>
    </reaction>
</comment>
<evidence type="ECO:0000313" key="14">
    <source>
        <dbReference type="Proteomes" id="UP000622648"/>
    </source>
</evidence>
<keyword evidence="7 8" id="KW-0320">Glycogen biosynthesis</keyword>
<evidence type="ECO:0000313" key="13">
    <source>
        <dbReference type="Proteomes" id="UP000295684"/>
    </source>
</evidence>
<evidence type="ECO:0000256" key="7">
    <source>
        <dbReference type="ARBA" id="ARBA00023056"/>
    </source>
</evidence>
<dbReference type="NCBIfam" id="TIGR02095">
    <property type="entry name" value="glgA"/>
    <property type="match status" value="1"/>
</dbReference>
<comment type="function">
    <text evidence="2 8">Synthesizes alpha-1,4-glucan chains using ADP-glucose.</text>
</comment>
<dbReference type="UniPathway" id="UPA00164"/>
<evidence type="ECO:0000313" key="12">
    <source>
        <dbReference type="EMBL" id="TCO31251.1"/>
    </source>
</evidence>
<dbReference type="AlphaFoldDB" id="A0A4R2HQS9"/>
<dbReference type="EMBL" id="SLWO01000001">
    <property type="protein sequence ID" value="TCO31251.1"/>
    <property type="molecule type" value="Genomic_DNA"/>
</dbReference>
<dbReference type="GO" id="GO:0004373">
    <property type="term" value="F:alpha-1,4-glucan glucosyltransferase (UDP-glucose donor) activity"/>
    <property type="evidence" value="ECO:0007669"/>
    <property type="project" value="InterPro"/>
</dbReference>
<dbReference type="InterPro" id="IPR013534">
    <property type="entry name" value="Starch_synth_cat_dom"/>
</dbReference>
<comment type="pathway">
    <text evidence="3 8">Glycan biosynthesis; glycogen biosynthesis.</text>
</comment>
<dbReference type="GO" id="GO:0009011">
    <property type="term" value="F:alpha-1,4-glucan glucosyltransferase (ADP-glucose donor) activity"/>
    <property type="evidence" value="ECO:0007669"/>
    <property type="project" value="UniProtKB-UniRule"/>
</dbReference>
<evidence type="ECO:0000256" key="3">
    <source>
        <dbReference type="ARBA" id="ARBA00004964"/>
    </source>
</evidence>
<gene>
    <name evidence="8 11" type="primary">glgA</name>
    <name evidence="12" type="ORF">EV200_101699</name>
    <name evidence="11" type="ORF">GCM10011413_03690</name>
</gene>
<evidence type="ECO:0000256" key="1">
    <source>
        <dbReference type="ARBA" id="ARBA00001478"/>
    </source>
</evidence>
<dbReference type="OrthoDB" id="9808590at2"/>
<evidence type="ECO:0000313" key="11">
    <source>
        <dbReference type="EMBL" id="GGE41082.1"/>
    </source>
</evidence>
<reference evidence="14" key="2">
    <citation type="journal article" date="2019" name="Int. J. Syst. Evol. Microbiol.">
        <title>The Global Catalogue of Microorganisms (GCM) 10K type strain sequencing project: providing services to taxonomists for standard genome sequencing and annotation.</title>
        <authorList>
            <consortium name="The Broad Institute Genomics Platform"/>
            <consortium name="The Broad Institute Genome Sequencing Center for Infectious Disease"/>
            <person name="Wu L."/>
            <person name="Ma J."/>
        </authorList>
    </citation>
    <scope>NUCLEOTIDE SEQUENCE [LARGE SCALE GENOMIC DNA]</scope>
    <source>
        <strain evidence="14">CGMCC 1.15644</strain>
    </source>
</reference>
<feature type="binding site" evidence="8">
    <location>
        <position position="15"/>
    </location>
    <ligand>
        <name>ADP-alpha-D-glucose</name>
        <dbReference type="ChEBI" id="CHEBI:57498"/>
    </ligand>
</feature>
<reference evidence="11" key="1">
    <citation type="journal article" date="2014" name="Int. J. Syst. Evol. Microbiol.">
        <title>Complete genome of a new Firmicutes species belonging to the dominant human colonic microbiota ('Ruminococcus bicirculans') reveals two chromosomes and a selective capacity to utilize plant glucans.</title>
        <authorList>
            <consortium name="NISC Comparative Sequencing Program"/>
            <person name="Wegmann U."/>
            <person name="Louis P."/>
            <person name="Goesmann A."/>
            <person name="Henrissat B."/>
            <person name="Duncan S.H."/>
            <person name="Flint H.J."/>
        </authorList>
    </citation>
    <scope>NUCLEOTIDE SEQUENCE</scope>
    <source>
        <strain evidence="11">CGMCC 1.15644</strain>
    </source>
</reference>
<proteinExistence type="inferred from homology"/>
<dbReference type="Gene3D" id="3.40.50.2000">
    <property type="entry name" value="Glycogen Phosphorylase B"/>
    <property type="match status" value="2"/>
</dbReference>
<feature type="domain" description="Glycosyl transferase family 1" evidence="9">
    <location>
        <begin position="282"/>
        <end position="441"/>
    </location>
</feature>
<dbReference type="GO" id="GO:0005978">
    <property type="term" value="P:glycogen biosynthetic process"/>
    <property type="evidence" value="ECO:0007669"/>
    <property type="project" value="UniProtKB-UniRule"/>
</dbReference>
<dbReference type="PANTHER" id="PTHR45825:SF11">
    <property type="entry name" value="ALPHA AMYLASE DOMAIN-CONTAINING PROTEIN"/>
    <property type="match status" value="1"/>
</dbReference>
<dbReference type="Proteomes" id="UP000622648">
    <property type="component" value="Unassembled WGS sequence"/>
</dbReference>
<dbReference type="CDD" id="cd03791">
    <property type="entry name" value="GT5_Glycogen_synthase_DULL1-like"/>
    <property type="match status" value="1"/>
</dbReference>
<dbReference type="Proteomes" id="UP000295684">
    <property type="component" value="Unassembled WGS sequence"/>
</dbReference>
<evidence type="ECO:0000256" key="8">
    <source>
        <dbReference type="HAMAP-Rule" id="MF_00484"/>
    </source>
</evidence>
<evidence type="ECO:0000256" key="6">
    <source>
        <dbReference type="ARBA" id="ARBA00022679"/>
    </source>
</evidence>
<keyword evidence="5 8" id="KW-0328">Glycosyltransferase</keyword>
<dbReference type="EC" id="2.4.1.21" evidence="8"/>
<evidence type="ECO:0000259" key="10">
    <source>
        <dbReference type="Pfam" id="PF08323"/>
    </source>
</evidence>
<protein>
    <recommendedName>
        <fullName evidence="8">Glycogen synthase</fullName>
        <ecNumber evidence="8">2.4.1.21</ecNumber>
    </recommendedName>
    <alternativeName>
        <fullName evidence="8">Starch [bacterial glycogen] synthase</fullName>
    </alternativeName>
</protein>